<dbReference type="Gene3D" id="3.80.10.10">
    <property type="entry name" value="Ribonuclease Inhibitor"/>
    <property type="match status" value="2"/>
</dbReference>
<evidence type="ECO:0000313" key="3">
    <source>
        <dbReference type="Proteomes" id="UP000011083"/>
    </source>
</evidence>
<dbReference type="InterPro" id="IPR032675">
    <property type="entry name" value="LRR_dom_sf"/>
</dbReference>
<dbReference type="EMBL" id="KB007885">
    <property type="protein sequence ID" value="ELR22403.1"/>
    <property type="molecule type" value="Genomic_DNA"/>
</dbReference>
<protein>
    <submittedName>
        <fullName evidence="2">Leucine rich repeat domain containing protein</fullName>
    </submittedName>
</protein>
<dbReference type="Pfam" id="PF13516">
    <property type="entry name" value="LRR_6"/>
    <property type="match status" value="1"/>
</dbReference>
<proteinExistence type="predicted"/>
<dbReference type="InterPro" id="IPR001611">
    <property type="entry name" value="Leu-rich_rpt"/>
</dbReference>
<dbReference type="SUPFAM" id="SSF52047">
    <property type="entry name" value="RNI-like"/>
    <property type="match status" value="1"/>
</dbReference>
<dbReference type="GeneID" id="14923338"/>
<keyword evidence="3" id="KW-1185">Reference proteome</keyword>
<sequence>MEAPPLWEQCVAALVKRFLVMATEEAAGEAPHHRRRRAALALSAEVAAVGDRVAQAMLRAELVDDYTLPLFAALPGVTRLPLQYETPFLSRGALTGAAALCGSLRSLDATATRVDDSFLEQLAQSQAVGTLEQLDLSLCGITNAGLAHLRPFTHLRSLVAHKCWRLDDKCTEALDVSFIGLSDALLDPLLAWVEGPAEDERHQALPSLTSLSLRETNITPQGIERFLTRGIEKFVKFHIPPSYIFRSMVDDDDEDEDEEDRRWGQWIDTLVRCLTTCPLLTRLPHCLLGGELLPHIALADDDVDNDVDTLTPRRGEKAEGKTKKKKEEEEEEEEKRPLRFPQLRRLEKLRMEYNDTRSDVPSVDHLAAFIASSCPSLTSFAIDTGYQGGFIPAHELALALGALDHLLALELSGVDFDFVAAAGGAVACGPRLPLCRPPPSVVSPAFTGLAKLVVSSSQVAFAALDQLTQLPRLNKLVLELVTFTLDHDHDNDHNNDDDADGDDGDDDVSVERWVERKWSDTVAGLRKLRTLQWCQCTFEPPLTVTMRLDLRHPKLARLDWRASDEGEPAQLVRLECPRLKRLALHLDHLRLGPGLTLAGLVAATPLLQTLRADVPHDDDDADADADALQRAVQGLGRLHDLSLDFVASIGDELRLRQVGQIASRSLQQLSLTHAAATTEGLRRVLEGCPRLVGLSLFDIEGVTQLNDVQHAALSTVHLANMPHLSGTLNLQGMVNLVTLLLWEVPGVTKLVVAGSQACDEVGAHHCAALAEVVVVDSPSLERLALTHNPDLASVAVVAPRLQSLCIEAAPQLRSVDPLECPLATELRLVDLPLVPQAVYEHVARHCTKLSHLVTSRD</sequence>
<gene>
    <name evidence="2" type="ORF">ACA1_254710</name>
</gene>
<organism evidence="2 3">
    <name type="scientific">Acanthamoeba castellanii (strain ATCC 30010 / Neff)</name>
    <dbReference type="NCBI Taxonomy" id="1257118"/>
    <lineage>
        <taxon>Eukaryota</taxon>
        <taxon>Amoebozoa</taxon>
        <taxon>Discosea</taxon>
        <taxon>Longamoebia</taxon>
        <taxon>Centramoebida</taxon>
        <taxon>Acanthamoebidae</taxon>
        <taxon>Acanthamoeba</taxon>
    </lineage>
</organism>
<reference evidence="2 3" key="1">
    <citation type="journal article" date="2013" name="Genome Biol.">
        <title>Genome of Acanthamoeba castellanii highlights extensive lateral gene transfer and early evolution of tyrosine kinase signaling.</title>
        <authorList>
            <person name="Clarke M."/>
            <person name="Lohan A.J."/>
            <person name="Liu B."/>
            <person name="Lagkouvardos I."/>
            <person name="Roy S."/>
            <person name="Zafar N."/>
            <person name="Bertelli C."/>
            <person name="Schilde C."/>
            <person name="Kianianmomeni A."/>
            <person name="Burglin T.R."/>
            <person name="Frech C."/>
            <person name="Turcotte B."/>
            <person name="Kopec K.O."/>
            <person name="Synnott J.M."/>
            <person name="Choo C."/>
            <person name="Paponov I."/>
            <person name="Finkler A."/>
            <person name="Soon Heng Tan C."/>
            <person name="Hutchins A.P."/>
            <person name="Weinmeier T."/>
            <person name="Rattei T."/>
            <person name="Chu J.S."/>
            <person name="Gimenez G."/>
            <person name="Irimia M."/>
            <person name="Rigden D.J."/>
            <person name="Fitzpatrick D.A."/>
            <person name="Lorenzo-Morales J."/>
            <person name="Bateman A."/>
            <person name="Chiu C.H."/>
            <person name="Tang P."/>
            <person name="Hegemann P."/>
            <person name="Fromm H."/>
            <person name="Raoult D."/>
            <person name="Greub G."/>
            <person name="Miranda-Saavedra D."/>
            <person name="Chen N."/>
            <person name="Nash P."/>
            <person name="Ginger M.L."/>
            <person name="Horn M."/>
            <person name="Schaap P."/>
            <person name="Caler L."/>
            <person name="Loftus B."/>
        </authorList>
    </citation>
    <scope>NUCLEOTIDE SEQUENCE [LARGE SCALE GENOMIC DNA]</scope>
    <source>
        <strain evidence="2 3">Neff</strain>
    </source>
</reference>
<feature type="compositionally biased region" description="Basic and acidic residues" evidence="1">
    <location>
        <begin position="311"/>
        <end position="327"/>
    </location>
</feature>
<dbReference type="PANTHER" id="PTHR13318:SF190">
    <property type="entry name" value="PARTNER OF PAIRED, ISOFORM B"/>
    <property type="match status" value="1"/>
</dbReference>
<dbReference type="GO" id="GO:0019005">
    <property type="term" value="C:SCF ubiquitin ligase complex"/>
    <property type="evidence" value="ECO:0007669"/>
    <property type="project" value="TreeGrafter"/>
</dbReference>
<accession>L8HCC2</accession>
<dbReference type="PANTHER" id="PTHR13318">
    <property type="entry name" value="PARTNER OF PAIRED, ISOFORM B-RELATED"/>
    <property type="match status" value="1"/>
</dbReference>
<evidence type="ECO:0000313" key="2">
    <source>
        <dbReference type="EMBL" id="ELR22403.1"/>
    </source>
</evidence>
<dbReference type="RefSeq" id="XP_004367659.1">
    <property type="nucleotide sequence ID" value="XM_004367602.1"/>
</dbReference>
<dbReference type="GO" id="GO:0031146">
    <property type="term" value="P:SCF-dependent proteasomal ubiquitin-dependent protein catabolic process"/>
    <property type="evidence" value="ECO:0007669"/>
    <property type="project" value="TreeGrafter"/>
</dbReference>
<dbReference type="KEGG" id="acan:ACA1_254710"/>
<evidence type="ECO:0000256" key="1">
    <source>
        <dbReference type="SAM" id="MobiDB-lite"/>
    </source>
</evidence>
<name>L8HCC2_ACACF</name>
<feature type="region of interest" description="Disordered" evidence="1">
    <location>
        <begin position="304"/>
        <end position="337"/>
    </location>
</feature>
<dbReference type="AlphaFoldDB" id="L8HCC2"/>
<dbReference type="VEuPathDB" id="AmoebaDB:ACA1_254710"/>
<dbReference type="Proteomes" id="UP000011083">
    <property type="component" value="Unassembled WGS sequence"/>
</dbReference>